<name>A0A173VII8_9FIRM</name>
<dbReference type="EMBL" id="CYXZ01000026">
    <property type="protein sequence ID" value="CUN27003.1"/>
    <property type="molecule type" value="Genomic_DNA"/>
</dbReference>
<organism evidence="1 2">
    <name type="scientific">Roseburia intestinalis</name>
    <dbReference type="NCBI Taxonomy" id="166486"/>
    <lineage>
        <taxon>Bacteria</taxon>
        <taxon>Bacillati</taxon>
        <taxon>Bacillota</taxon>
        <taxon>Clostridia</taxon>
        <taxon>Lachnospirales</taxon>
        <taxon>Lachnospiraceae</taxon>
        <taxon>Roseburia</taxon>
    </lineage>
</organism>
<evidence type="ECO:0000313" key="2">
    <source>
        <dbReference type="Proteomes" id="UP000095350"/>
    </source>
</evidence>
<reference evidence="1 2" key="1">
    <citation type="submission" date="2015-09" db="EMBL/GenBank/DDBJ databases">
        <authorList>
            <consortium name="Pathogen Informatics"/>
        </authorList>
    </citation>
    <scope>NUCLEOTIDE SEQUENCE [LARGE SCALE GENOMIC DNA]</scope>
    <source>
        <strain evidence="1 2">2789STDY5834960</strain>
    </source>
</reference>
<protein>
    <submittedName>
        <fullName evidence="1">Uncharacterized protein</fullName>
    </submittedName>
</protein>
<accession>A0A173VII8</accession>
<dbReference type="AlphaFoldDB" id="A0A173VII8"/>
<dbReference type="PaxDb" id="166486-ERS852572_03047"/>
<dbReference type="Proteomes" id="UP000095350">
    <property type="component" value="Unassembled WGS sequence"/>
</dbReference>
<gene>
    <name evidence="1" type="ORF">ERS852572_03047</name>
</gene>
<sequence>MQKMDGLEVTRMIRQPDREDCKTLPVNVSLLKETLASILG</sequence>
<proteinExistence type="predicted"/>
<evidence type="ECO:0000313" key="1">
    <source>
        <dbReference type="EMBL" id="CUN27003.1"/>
    </source>
</evidence>